<accession>A0ACC0UBU3</accession>
<evidence type="ECO:0000313" key="1">
    <source>
        <dbReference type="EMBL" id="KAI9509194.1"/>
    </source>
</evidence>
<name>A0ACC0UBU3_9AGAM</name>
<comment type="caution">
    <text evidence="1">The sequence shown here is derived from an EMBL/GenBank/DDBJ whole genome shotgun (WGS) entry which is preliminary data.</text>
</comment>
<organism evidence="1 2">
    <name type="scientific">Russula earlei</name>
    <dbReference type="NCBI Taxonomy" id="71964"/>
    <lineage>
        <taxon>Eukaryota</taxon>
        <taxon>Fungi</taxon>
        <taxon>Dikarya</taxon>
        <taxon>Basidiomycota</taxon>
        <taxon>Agaricomycotina</taxon>
        <taxon>Agaricomycetes</taxon>
        <taxon>Russulales</taxon>
        <taxon>Russulaceae</taxon>
        <taxon>Russula</taxon>
    </lineage>
</organism>
<gene>
    <name evidence="1" type="ORF">F5148DRAFT_1148453</name>
</gene>
<dbReference type="Proteomes" id="UP001207468">
    <property type="component" value="Unassembled WGS sequence"/>
</dbReference>
<dbReference type="EMBL" id="JAGFNK010000069">
    <property type="protein sequence ID" value="KAI9509194.1"/>
    <property type="molecule type" value="Genomic_DNA"/>
</dbReference>
<protein>
    <submittedName>
        <fullName evidence="1">Uncharacterized protein</fullName>
    </submittedName>
</protein>
<reference evidence="1" key="1">
    <citation type="submission" date="2021-03" db="EMBL/GenBank/DDBJ databases">
        <title>Evolutionary priming and transition to the ectomycorrhizal habit in an iconic lineage of mushroom-forming fungi: is preadaptation a requirement?</title>
        <authorList>
            <consortium name="DOE Joint Genome Institute"/>
            <person name="Looney B.P."/>
            <person name="Miyauchi S."/>
            <person name="Morin E."/>
            <person name="Drula E."/>
            <person name="Courty P.E."/>
            <person name="Chicoki N."/>
            <person name="Fauchery L."/>
            <person name="Kohler A."/>
            <person name="Kuo A."/>
            <person name="LaButti K."/>
            <person name="Pangilinan J."/>
            <person name="Lipzen A."/>
            <person name="Riley R."/>
            <person name="Andreopoulos W."/>
            <person name="He G."/>
            <person name="Johnson J."/>
            <person name="Barry K.W."/>
            <person name="Grigoriev I.V."/>
            <person name="Nagy L."/>
            <person name="Hibbett D."/>
            <person name="Henrissat B."/>
            <person name="Matheny P.B."/>
            <person name="Labbe J."/>
            <person name="Martin A.F."/>
        </authorList>
    </citation>
    <scope>NUCLEOTIDE SEQUENCE</scope>
    <source>
        <strain evidence="1">BPL698</strain>
    </source>
</reference>
<evidence type="ECO:0000313" key="2">
    <source>
        <dbReference type="Proteomes" id="UP001207468"/>
    </source>
</evidence>
<keyword evidence="2" id="KW-1185">Reference proteome</keyword>
<proteinExistence type="predicted"/>
<sequence length="109" mass="11694">MRTCGVRVACLRTSLGSSFLLGMVAILIHSPVSERQPLIFGSTTISCAKWRWSSLLCAAITSAARAWASDGDSSLRLWWGSTGDRGDQNRPSVDHRKDGSSTVAANAIQ</sequence>